<dbReference type="OrthoDB" id="681344at2759"/>
<dbReference type="EMBL" id="JACEFO010002506">
    <property type="protein sequence ID" value="KAF8657132.1"/>
    <property type="molecule type" value="Genomic_DNA"/>
</dbReference>
<organism evidence="1 2">
    <name type="scientific">Digitaria exilis</name>
    <dbReference type="NCBI Taxonomy" id="1010633"/>
    <lineage>
        <taxon>Eukaryota</taxon>
        <taxon>Viridiplantae</taxon>
        <taxon>Streptophyta</taxon>
        <taxon>Embryophyta</taxon>
        <taxon>Tracheophyta</taxon>
        <taxon>Spermatophyta</taxon>
        <taxon>Magnoliopsida</taxon>
        <taxon>Liliopsida</taxon>
        <taxon>Poales</taxon>
        <taxon>Poaceae</taxon>
        <taxon>PACMAD clade</taxon>
        <taxon>Panicoideae</taxon>
        <taxon>Panicodae</taxon>
        <taxon>Paniceae</taxon>
        <taxon>Anthephorinae</taxon>
        <taxon>Digitaria</taxon>
    </lineage>
</organism>
<reference evidence="1" key="1">
    <citation type="submission" date="2020-07" db="EMBL/GenBank/DDBJ databases">
        <title>Genome sequence and genetic diversity analysis of an under-domesticated orphan crop, white fonio (Digitaria exilis).</title>
        <authorList>
            <person name="Bennetzen J.L."/>
            <person name="Chen S."/>
            <person name="Ma X."/>
            <person name="Wang X."/>
            <person name="Yssel A.E.J."/>
            <person name="Chaluvadi S.R."/>
            <person name="Johnson M."/>
            <person name="Gangashetty P."/>
            <person name="Hamidou F."/>
            <person name="Sanogo M.D."/>
            <person name="Zwaenepoel A."/>
            <person name="Wallace J."/>
            <person name="Van De Peer Y."/>
            <person name="Van Deynze A."/>
        </authorList>
    </citation>
    <scope>NUCLEOTIDE SEQUENCE</scope>
    <source>
        <tissue evidence="1">Leaves</tissue>
    </source>
</reference>
<evidence type="ECO:0000313" key="1">
    <source>
        <dbReference type="EMBL" id="KAF8657132.1"/>
    </source>
</evidence>
<accession>A0A835AAH0</accession>
<name>A0A835AAH0_9POAL</name>
<evidence type="ECO:0000313" key="2">
    <source>
        <dbReference type="Proteomes" id="UP000636709"/>
    </source>
</evidence>
<evidence type="ECO:0008006" key="3">
    <source>
        <dbReference type="Google" id="ProtNLM"/>
    </source>
</evidence>
<gene>
    <name evidence="1" type="ORF">HU200_060315</name>
</gene>
<dbReference type="Proteomes" id="UP000636709">
    <property type="component" value="Unassembled WGS sequence"/>
</dbReference>
<protein>
    <recommendedName>
        <fullName evidence="3">Cytochrome P450</fullName>
    </recommendedName>
</protein>
<proteinExistence type="predicted"/>
<keyword evidence="2" id="KW-1185">Reference proteome</keyword>
<dbReference type="AlphaFoldDB" id="A0A835AAH0"/>
<sequence>MVRGRAAKLVLGDDEFRLNPIQRWPMVHAMLDLLLHRFEWTLPQEVKENGVDMSESLGLTMIMATPLQATAKSV</sequence>
<comment type="caution">
    <text evidence="1">The sequence shown here is derived from an EMBL/GenBank/DDBJ whole genome shotgun (WGS) entry which is preliminary data.</text>
</comment>